<feature type="transmembrane region" description="Helical" evidence="2">
    <location>
        <begin position="654"/>
        <end position="679"/>
    </location>
</feature>
<feature type="region of interest" description="Disordered" evidence="1">
    <location>
        <begin position="1"/>
        <end position="50"/>
    </location>
</feature>
<dbReference type="PANTHER" id="PTHR34814:SF2">
    <property type="entry name" value="DUF3533 DOMAIN-CONTAINING PROTEIN"/>
    <property type="match status" value="1"/>
</dbReference>
<feature type="compositionally biased region" description="Low complexity" evidence="1">
    <location>
        <begin position="131"/>
        <end position="144"/>
    </location>
</feature>
<feature type="compositionally biased region" description="Polar residues" evidence="1">
    <location>
        <begin position="255"/>
        <end position="268"/>
    </location>
</feature>
<dbReference type="InterPro" id="IPR053001">
    <property type="entry name" value="MNNG_permease-like"/>
</dbReference>
<evidence type="ECO:0000313" key="4">
    <source>
        <dbReference type="EMBL" id="KAF9143488.1"/>
    </source>
</evidence>
<feature type="compositionally biased region" description="Low complexity" evidence="1">
    <location>
        <begin position="40"/>
        <end position="49"/>
    </location>
</feature>
<dbReference type="GO" id="GO:0016020">
    <property type="term" value="C:membrane"/>
    <property type="evidence" value="ECO:0007669"/>
    <property type="project" value="TreeGrafter"/>
</dbReference>
<accession>A0A9P5RUK6</accession>
<proteinExistence type="predicted"/>
<comment type="caution">
    <text evidence="4">The sequence shown here is derived from an EMBL/GenBank/DDBJ whole genome shotgun (WGS) entry which is preliminary data.</text>
</comment>
<keyword evidence="5" id="KW-1185">Reference proteome</keyword>
<feature type="transmembrane region" description="Helical" evidence="2">
    <location>
        <begin position="739"/>
        <end position="761"/>
    </location>
</feature>
<dbReference type="Proteomes" id="UP000748756">
    <property type="component" value="Unassembled WGS sequence"/>
</dbReference>
<feature type="region of interest" description="Disordered" evidence="1">
    <location>
        <begin position="123"/>
        <end position="217"/>
    </location>
</feature>
<feature type="region of interest" description="Disordered" evidence="1">
    <location>
        <begin position="255"/>
        <end position="277"/>
    </location>
</feature>
<dbReference type="EMBL" id="JAAAUQ010001064">
    <property type="protein sequence ID" value="KAF9143488.1"/>
    <property type="molecule type" value="Genomic_DNA"/>
</dbReference>
<feature type="transmembrane region" description="Helical" evidence="2">
    <location>
        <begin position="712"/>
        <end position="732"/>
    </location>
</feature>
<feature type="transmembrane region" description="Helical" evidence="2">
    <location>
        <begin position="686"/>
        <end position="706"/>
    </location>
</feature>
<evidence type="ECO:0000256" key="1">
    <source>
        <dbReference type="SAM" id="MobiDB-lite"/>
    </source>
</evidence>
<organism evidence="4 5">
    <name type="scientific">Linnemannia schmuckeri</name>
    <dbReference type="NCBI Taxonomy" id="64567"/>
    <lineage>
        <taxon>Eukaryota</taxon>
        <taxon>Fungi</taxon>
        <taxon>Fungi incertae sedis</taxon>
        <taxon>Mucoromycota</taxon>
        <taxon>Mortierellomycotina</taxon>
        <taxon>Mortierellomycetes</taxon>
        <taxon>Mortierellales</taxon>
        <taxon>Mortierellaceae</taxon>
        <taxon>Linnemannia</taxon>
    </lineage>
</organism>
<keyword evidence="2" id="KW-0812">Transmembrane</keyword>
<dbReference type="InterPro" id="IPR022703">
    <property type="entry name" value="DUF3533"/>
</dbReference>
<feature type="non-terminal residue" evidence="4">
    <location>
        <position position="955"/>
    </location>
</feature>
<feature type="compositionally biased region" description="Acidic residues" evidence="1">
    <location>
        <begin position="840"/>
        <end position="854"/>
    </location>
</feature>
<feature type="compositionally biased region" description="Basic residues" evidence="1">
    <location>
        <begin position="192"/>
        <end position="203"/>
    </location>
</feature>
<feature type="compositionally biased region" description="Basic and acidic residues" evidence="1">
    <location>
        <begin position="147"/>
        <end position="156"/>
    </location>
</feature>
<feature type="compositionally biased region" description="Basic and acidic residues" evidence="1">
    <location>
        <begin position="790"/>
        <end position="803"/>
    </location>
</feature>
<gene>
    <name evidence="4" type="ORF">BG015_000418</name>
</gene>
<feature type="transmembrane region" description="Helical" evidence="2">
    <location>
        <begin position="590"/>
        <end position="609"/>
    </location>
</feature>
<evidence type="ECO:0000313" key="5">
    <source>
        <dbReference type="Proteomes" id="UP000748756"/>
    </source>
</evidence>
<sequence length="955" mass="106871">TARLAELTTRQGPVNRSRIKSHARVNSWTPSTYPPPPAPTTYSSDPSTTQFADEKAAIRFHEERAASPRLGSNRASIAPSTGSFAEVAPLYDAAFAHHPANLPIKRTSSHHHAHSYDFSQRNNFLHPAHRPTCPSSPSSRPVPSDLETQRYAHHEPYSTSSNANTLTRNRTTPRSKTYTASDRSGRRSGETRRKRRSGSIRRTRLSDASTLEGTWDGDLRKPITPNLLALSPNQQSPSAAVARHYLADHHLSNSYSRATSAGTPQQPYLESPPASRNPFSLFRRAPVPQEATHKNRHLSDNHYVSWKGGSTSPPARRSEWCNAGKEQYARNKIIEKVPYGGRGGRQFRKSGYPGKEGEEPETDLFNFVDVILSMPDAPSLKFIAAKMAKVLFVMTITYFALMAMYFAAEFQSEDRLKNFDVLVVDLDKSMIANSFINFTQRDSAIPKQINWSIQSGYRDVQGVINDVENGNYWGAIVVMPNASTALNKAVSGPDPNYDPSKAFLFIYDSGRNPLVVKPYIVASMYTQFLQFTTNFNPSWIYFVLNFADSANTTLTPLAKAPQVLGMPVAFDELDLHPPTATIITSATSVAYIWIFLVAGGSTYFVANIVQPVARNANVQRTMLLLVGPLLVFLSSLSMAYTVLLYIFGVPFESAGHFFTLFLGMLLVQGAVASLVLFLIFMIPVVFIPPITVTFVVMNVIAVFNPVELMPSFYRWIYAMPFLNGVQISRYILMGSYNRLSYNLPILFAWILVPITFLPFAIARQKRLLMDAITNDMPHRHPYHHAAAHYSDSDGHYYHDGQDHDQDDFDDVHKDEPGKYGRQSHGAQRPRSTRSRHREEDMDQELDDGTEDDQDRDNNSESESASSSEGEEGGRNKEGFHSSRNTVRLMGSLNPRPLGNGPSPSAPPESQVFDIPYHHTERQVVDQDRSVFEMPKLSRQPYASELVRPPTPDEVK</sequence>
<feature type="compositionally biased region" description="Basic and acidic residues" evidence="1">
    <location>
        <begin position="871"/>
        <end position="880"/>
    </location>
</feature>
<feature type="region of interest" description="Disordered" evidence="1">
    <location>
        <begin position="790"/>
        <end position="921"/>
    </location>
</feature>
<feature type="region of interest" description="Disordered" evidence="1">
    <location>
        <begin position="934"/>
        <end position="955"/>
    </location>
</feature>
<keyword evidence="2" id="KW-1133">Transmembrane helix</keyword>
<feature type="domain" description="DUF3533" evidence="3">
    <location>
        <begin position="391"/>
        <end position="752"/>
    </location>
</feature>
<feature type="compositionally biased region" description="Polar residues" evidence="1">
    <location>
        <begin position="157"/>
        <end position="180"/>
    </location>
</feature>
<name>A0A9P5RUK6_9FUNG</name>
<dbReference type="PANTHER" id="PTHR34814">
    <property type="entry name" value="NITROSOGUANIDINE RESISTANCE PROTEIN SNG1"/>
    <property type="match status" value="1"/>
</dbReference>
<reference evidence="4" key="1">
    <citation type="journal article" date="2020" name="Fungal Divers.">
        <title>Resolving the Mortierellaceae phylogeny through synthesis of multi-gene phylogenetics and phylogenomics.</title>
        <authorList>
            <person name="Vandepol N."/>
            <person name="Liber J."/>
            <person name="Desiro A."/>
            <person name="Na H."/>
            <person name="Kennedy M."/>
            <person name="Barry K."/>
            <person name="Grigoriev I.V."/>
            <person name="Miller A.N."/>
            <person name="O'Donnell K."/>
            <person name="Stajich J.E."/>
            <person name="Bonito G."/>
        </authorList>
    </citation>
    <scope>NUCLEOTIDE SEQUENCE</scope>
    <source>
        <strain evidence="4">NRRL 6426</strain>
    </source>
</reference>
<dbReference type="OrthoDB" id="2140105at2759"/>
<feature type="transmembrane region" description="Helical" evidence="2">
    <location>
        <begin position="621"/>
        <end position="648"/>
    </location>
</feature>
<dbReference type="Pfam" id="PF12051">
    <property type="entry name" value="DUF3533"/>
    <property type="match status" value="1"/>
</dbReference>
<feature type="transmembrane region" description="Helical" evidence="2">
    <location>
        <begin position="390"/>
        <end position="408"/>
    </location>
</feature>
<protein>
    <recommendedName>
        <fullName evidence="3">DUF3533 domain-containing protein</fullName>
    </recommendedName>
</protein>
<keyword evidence="2" id="KW-0472">Membrane</keyword>
<evidence type="ECO:0000256" key="2">
    <source>
        <dbReference type="SAM" id="Phobius"/>
    </source>
</evidence>
<dbReference type="AlphaFoldDB" id="A0A9P5RUK6"/>
<evidence type="ECO:0000259" key="3">
    <source>
        <dbReference type="Pfam" id="PF12051"/>
    </source>
</evidence>